<sequence>MDYKETLLMPKTDFPMRGGLPNKEPQIQEKWDAEDQYHKALEKK</sequence>
<reference evidence="2" key="1">
    <citation type="submission" date="2018-06" db="EMBL/GenBank/DDBJ databases">
        <authorList>
            <consortium name="Pathogen Informatics"/>
            <person name="Doyle S."/>
        </authorList>
    </citation>
    <scope>NUCLEOTIDE SEQUENCE [LARGE SCALE GENOMIC DNA]</scope>
    <source>
        <strain evidence="2">NCTC12218</strain>
    </source>
</reference>
<proteinExistence type="predicted"/>
<dbReference type="GO" id="GO:0004822">
    <property type="term" value="F:isoleucine-tRNA ligase activity"/>
    <property type="evidence" value="ECO:0007669"/>
    <property type="project" value="UniProtKB-EC"/>
</dbReference>
<comment type="caution">
    <text evidence="2">The sequence shown here is derived from an EMBL/GenBank/DDBJ whole genome shotgun (WGS) entry which is preliminary data.</text>
</comment>
<dbReference type="SUPFAM" id="SSF52374">
    <property type="entry name" value="Nucleotidylyl transferase"/>
    <property type="match status" value="1"/>
</dbReference>
<evidence type="ECO:0000313" key="2">
    <source>
        <dbReference type="EMBL" id="SUN31111.1"/>
    </source>
</evidence>
<name>A0A7Z7QY46_STASC</name>
<keyword evidence="2" id="KW-0030">Aminoacyl-tRNA synthetase</keyword>
<feature type="compositionally biased region" description="Basic and acidic residues" evidence="1">
    <location>
        <begin position="26"/>
        <end position="44"/>
    </location>
</feature>
<accession>A0A7Z7QY46</accession>
<feature type="region of interest" description="Disordered" evidence="1">
    <location>
        <begin position="10"/>
        <end position="44"/>
    </location>
</feature>
<dbReference type="EC" id="6.1.1.5" evidence="2"/>
<dbReference type="AlphaFoldDB" id="A0A7Z7QY46"/>
<keyword evidence="2" id="KW-0436">Ligase</keyword>
<organism evidence="2">
    <name type="scientific">Staphylococcus schleiferi</name>
    <dbReference type="NCBI Taxonomy" id="1295"/>
    <lineage>
        <taxon>Bacteria</taxon>
        <taxon>Bacillati</taxon>
        <taxon>Bacillota</taxon>
        <taxon>Bacilli</taxon>
        <taxon>Bacillales</taxon>
        <taxon>Staphylococcaceae</taxon>
        <taxon>Staphylococcus</taxon>
    </lineage>
</organism>
<gene>
    <name evidence="2" type="primary">ileS_2</name>
    <name evidence="2" type="ORF">NCTC12218_03728</name>
</gene>
<dbReference type="EMBL" id="UHEF01000003">
    <property type="protein sequence ID" value="SUN31111.1"/>
    <property type="molecule type" value="Genomic_DNA"/>
</dbReference>
<evidence type="ECO:0000256" key="1">
    <source>
        <dbReference type="SAM" id="MobiDB-lite"/>
    </source>
</evidence>
<protein>
    <submittedName>
        <fullName evidence="2">Isoleucyl-tRNA synthetase</fullName>
        <ecNumber evidence="2">6.1.1.5</ecNumber>
    </submittedName>
</protein>